<gene>
    <name evidence="1" type="ORF">NCTC10252_01934</name>
</gene>
<proteinExistence type="predicted"/>
<sequence length="138" mass="15733">MIFYLNGQLTDQTQVVNPLPRAVIISLFTWRRANPDDNAPVPMGWWGDTYPTVTGDRIGSRLWLLGREKITNDTLNRARDYATEALQWLIDDGVAARNEINSVRSGQDSALLGVVIYQRDGPVWNLQFDDYWSILTYG</sequence>
<accession>A0A379QHT3</accession>
<dbReference type="InterPro" id="IPR010877">
    <property type="entry name" value="Phage_Mu_Gp46"/>
</dbReference>
<evidence type="ECO:0000313" key="1">
    <source>
        <dbReference type="EMBL" id="SUF56705.1"/>
    </source>
</evidence>
<dbReference type="EMBL" id="UGWP01000004">
    <property type="protein sequence ID" value="SUF56705.1"/>
    <property type="molecule type" value="Genomic_DNA"/>
</dbReference>
<dbReference type="AlphaFoldDB" id="A0A379QHT3"/>
<name>A0A379QHT3_SALER</name>
<evidence type="ECO:0000313" key="2">
    <source>
        <dbReference type="Proteomes" id="UP000254597"/>
    </source>
</evidence>
<protein>
    <submittedName>
        <fullName evidence="1">Phage protein GP46</fullName>
    </submittedName>
</protein>
<organism evidence="1 2">
    <name type="scientific">Salmonella enterica</name>
    <name type="common">Salmonella choleraesuis</name>
    <dbReference type="NCBI Taxonomy" id="28901"/>
    <lineage>
        <taxon>Bacteria</taxon>
        <taxon>Pseudomonadati</taxon>
        <taxon>Pseudomonadota</taxon>
        <taxon>Gammaproteobacteria</taxon>
        <taxon>Enterobacterales</taxon>
        <taxon>Enterobacteriaceae</taxon>
        <taxon>Salmonella</taxon>
    </lineage>
</organism>
<reference evidence="1 2" key="1">
    <citation type="submission" date="2018-06" db="EMBL/GenBank/DDBJ databases">
        <authorList>
            <consortium name="Pathogen Informatics"/>
            <person name="Doyle S."/>
        </authorList>
    </citation>
    <scope>NUCLEOTIDE SEQUENCE [LARGE SCALE GENOMIC DNA]</scope>
    <source>
        <strain evidence="1 2">NCTC10252</strain>
    </source>
</reference>
<dbReference type="Pfam" id="PF07409">
    <property type="entry name" value="GP46"/>
    <property type="match status" value="1"/>
</dbReference>
<dbReference type="Proteomes" id="UP000254597">
    <property type="component" value="Unassembled WGS sequence"/>
</dbReference>